<name>A0ABD3HSC8_9MARC</name>
<evidence type="ECO:0000313" key="6">
    <source>
        <dbReference type="EMBL" id="KAL3693856.1"/>
    </source>
</evidence>
<comment type="subcellular location">
    <subcellularLocation>
        <location evidence="1">Nucleus</location>
    </subcellularLocation>
</comment>
<keyword evidence="7" id="KW-1185">Reference proteome</keyword>
<comment type="caution">
    <text evidence="6">The sequence shown here is derived from an EMBL/GenBank/DDBJ whole genome shotgun (WGS) entry which is preliminary data.</text>
</comment>
<evidence type="ECO:0000256" key="5">
    <source>
        <dbReference type="ARBA" id="ARBA00023306"/>
    </source>
</evidence>
<evidence type="ECO:0000256" key="3">
    <source>
        <dbReference type="ARBA" id="ARBA00022776"/>
    </source>
</evidence>
<dbReference type="GO" id="GO:0005634">
    <property type="term" value="C:nucleus"/>
    <property type="evidence" value="ECO:0007669"/>
    <property type="project" value="UniProtKB-SubCell"/>
</dbReference>
<dbReference type="GO" id="GO:0007064">
    <property type="term" value="P:mitotic sister chromatid cohesion"/>
    <property type="evidence" value="ECO:0007669"/>
    <property type="project" value="UniProtKB-ARBA"/>
</dbReference>
<dbReference type="EMBL" id="JBJQOH010000003">
    <property type="protein sequence ID" value="KAL3693856.1"/>
    <property type="molecule type" value="Genomic_DNA"/>
</dbReference>
<dbReference type="Proteomes" id="UP001633002">
    <property type="component" value="Unassembled WGS sequence"/>
</dbReference>
<dbReference type="InterPro" id="IPR039776">
    <property type="entry name" value="Pds5"/>
</dbReference>
<accession>A0ABD3HSC8</accession>
<dbReference type="InterPro" id="IPR016024">
    <property type="entry name" value="ARM-type_fold"/>
</dbReference>
<evidence type="ECO:0000256" key="4">
    <source>
        <dbReference type="ARBA" id="ARBA00023242"/>
    </source>
</evidence>
<protein>
    <submittedName>
        <fullName evidence="6">Uncharacterized protein</fullName>
    </submittedName>
</protein>
<evidence type="ECO:0000313" key="7">
    <source>
        <dbReference type="Proteomes" id="UP001633002"/>
    </source>
</evidence>
<keyword evidence="2" id="KW-0132">Cell division</keyword>
<dbReference type="GO" id="GO:0051301">
    <property type="term" value="P:cell division"/>
    <property type="evidence" value="ECO:0007669"/>
    <property type="project" value="UniProtKB-KW"/>
</dbReference>
<dbReference type="PANTHER" id="PTHR12663">
    <property type="entry name" value="ANDROGEN INDUCED INHIBITOR OF PROLIFERATION AS3 / PDS5-RELATED"/>
    <property type="match status" value="1"/>
</dbReference>
<sequence>MLLPCKKPFCSASIIETVAKVRSCVVMLDLECDDLILEMFHVFFNTASEEHPQNVFAAMRNILALVLEESEAVSQPLLEAVLANLLKDNKSVSPAAHKLAIAVVERYVLHQMLLAVIPSLTRELVTDQIDVRLKAVELLGRLFALPGQHVAQENKQLFSEFLKRFSGLGFR</sequence>
<keyword evidence="4" id="KW-0539">Nucleus</keyword>
<evidence type="ECO:0000256" key="1">
    <source>
        <dbReference type="ARBA" id="ARBA00004123"/>
    </source>
</evidence>
<dbReference type="PANTHER" id="PTHR12663:SF0">
    <property type="entry name" value="PRECOCIOUS DISSOCIATION OF SISTERS 5, ISOFORM A"/>
    <property type="match status" value="1"/>
</dbReference>
<dbReference type="Pfam" id="PF20168">
    <property type="entry name" value="PDS5"/>
    <property type="match status" value="2"/>
</dbReference>
<evidence type="ECO:0000256" key="2">
    <source>
        <dbReference type="ARBA" id="ARBA00022618"/>
    </source>
</evidence>
<proteinExistence type="predicted"/>
<organism evidence="6 7">
    <name type="scientific">Riccia sorocarpa</name>
    <dbReference type="NCBI Taxonomy" id="122646"/>
    <lineage>
        <taxon>Eukaryota</taxon>
        <taxon>Viridiplantae</taxon>
        <taxon>Streptophyta</taxon>
        <taxon>Embryophyta</taxon>
        <taxon>Marchantiophyta</taxon>
        <taxon>Marchantiopsida</taxon>
        <taxon>Marchantiidae</taxon>
        <taxon>Marchantiales</taxon>
        <taxon>Ricciaceae</taxon>
        <taxon>Riccia</taxon>
    </lineage>
</organism>
<keyword evidence="3" id="KW-0498">Mitosis</keyword>
<dbReference type="SUPFAM" id="SSF48371">
    <property type="entry name" value="ARM repeat"/>
    <property type="match status" value="1"/>
</dbReference>
<reference evidence="6 7" key="1">
    <citation type="submission" date="2024-09" db="EMBL/GenBank/DDBJ databases">
        <title>Chromosome-scale assembly of Riccia sorocarpa.</title>
        <authorList>
            <person name="Paukszto L."/>
        </authorList>
    </citation>
    <scope>NUCLEOTIDE SEQUENCE [LARGE SCALE GENOMIC DNA]</scope>
    <source>
        <strain evidence="6">LP-2024</strain>
        <tissue evidence="6">Aerial parts of the thallus</tissue>
    </source>
</reference>
<keyword evidence="5" id="KW-0131">Cell cycle</keyword>
<gene>
    <name evidence="6" type="ORF">R1sor_007507</name>
</gene>
<dbReference type="AlphaFoldDB" id="A0ABD3HSC8"/>
<dbReference type="GO" id="GO:0006281">
    <property type="term" value="P:DNA repair"/>
    <property type="evidence" value="ECO:0007669"/>
    <property type="project" value="UniProtKB-ARBA"/>
</dbReference>
<dbReference type="GO" id="GO:0035825">
    <property type="term" value="P:homologous recombination"/>
    <property type="evidence" value="ECO:0007669"/>
    <property type="project" value="UniProtKB-ARBA"/>
</dbReference>